<keyword evidence="1" id="KW-0472">Membrane</keyword>
<feature type="transmembrane region" description="Helical" evidence="1">
    <location>
        <begin position="161"/>
        <end position="180"/>
    </location>
</feature>
<evidence type="ECO:0000259" key="2">
    <source>
        <dbReference type="Pfam" id="PF19830"/>
    </source>
</evidence>
<dbReference type="InterPro" id="IPR058671">
    <property type="entry name" value="DUF6311_C"/>
</dbReference>
<dbReference type="InterPro" id="IPR046278">
    <property type="entry name" value="DUF6311"/>
</dbReference>
<evidence type="ECO:0000313" key="4">
    <source>
        <dbReference type="EMBL" id="MBF6025363.1"/>
    </source>
</evidence>
<feature type="transmembrane region" description="Helical" evidence="1">
    <location>
        <begin position="299"/>
        <end position="319"/>
    </location>
</feature>
<dbReference type="EMBL" id="JADLZT010000008">
    <property type="protein sequence ID" value="MBF6025363.1"/>
    <property type="molecule type" value="Genomic_DNA"/>
</dbReference>
<dbReference type="RefSeq" id="WP_194931966.1">
    <property type="nucleotide sequence ID" value="NZ_JADLZT010000008.1"/>
</dbReference>
<organism evidence="4 5">
    <name type="scientific">Lysobacter niastensis</name>
    <dbReference type="NCBI Taxonomy" id="380629"/>
    <lineage>
        <taxon>Bacteria</taxon>
        <taxon>Pseudomonadati</taxon>
        <taxon>Pseudomonadota</taxon>
        <taxon>Gammaproteobacteria</taxon>
        <taxon>Lysobacterales</taxon>
        <taxon>Lysobacteraceae</taxon>
        <taxon>Lysobacter</taxon>
    </lineage>
</organism>
<feature type="transmembrane region" description="Helical" evidence="1">
    <location>
        <begin position="233"/>
        <end position="256"/>
    </location>
</feature>
<name>A0ABS0B8M4_9GAMM</name>
<feature type="transmembrane region" description="Helical" evidence="1">
    <location>
        <begin position="331"/>
        <end position="358"/>
    </location>
</feature>
<keyword evidence="5" id="KW-1185">Reference proteome</keyword>
<protein>
    <recommendedName>
        <fullName evidence="6">YfhO family protein</fullName>
    </recommendedName>
</protein>
<evidence type="ECO:0000313" key="5">
    <source>
        <dbReference type="Proteomes" id="UP001429984"/>
    </source>
</evidence>
<reference evidence="4 5" key="1">
    <citation type="submission" date="2020-11" db="EMBL/GenBank/DDBJ databases">
        <title>Draft Genome Sequence and Secondary Metabolite Biosynthetic Potential of the Lysobacter niastensis Type strain DSM 18481.</title>
        <authorList>
            <person name="Turrini P."/>
            <person name="Artuso I."/>
            <person name="Tescari M."/>
            <person name="Lugli G.A."/>
            <person name="Frangipani E."/>
            <person name="Ventura M."/>
            <person name="Visca P."/>
        </authorList>
    </citation>
    <scope>NUCLEOTIDE SEQUENCE [LARGE SCALE GENOMIC DNA]</scope>
    <source>
        <strain evidence="4 5">DSM 18481</strain>
    </source>
</reference>
<feature type="transmembrane region" description="Helical" evidence="1">
    <location>
        <begin position="378"/>
        <end position="396"/>
    </location>
</feature>
<dbReference type="Pfam" id="PF19830">
    <property type="entry name" value="DUF6311"/>
    <property type="match status" value="1"/>
</dbReference>
<evidence type="ECO:0008006" key="6">
    <source>
        <dbReference type="Google" id="ProtNLM"/>
    </source>
</evidence>
<feature type="transmembrane region" description="Helical" evidence="1">
    <location>
        <begin position="403"/>
        <end position="423"/>
    </location>
</feature>
<feature type="transmembrane region" description="Helical" evidence="1">
    <location>
        <begin position="16"/>
        <end position="39"/>
    </location>
</feature>
<evidence type="ECO:0000259" key="3">
    <source>
        <dbReference type="Pfam" id="PF25853"/>
    </source>
</evidence>
<keyword evidence="1" id="KW-1133">Transmembrane helix</keyword>
<sequence length="713" mass="78569">MDANPTVSARPRDPRFLMLWPLLLGLATFFALGGAGILAPGNVGWLAHSDLAQSYLGWAFYRDAPWSWPLGANPAYGLEIGSSVYYSDSIPVLAIFFKALAAWLPAPFQYFGLWVMACLVLQAWFAWKLAGLASRDVWFRTVAVLLLVTALPMLNRIGGHMALVGHWTILAGLYLCLRPHRDRQVFWWALLIAGAMAMHAYLFVLVGVLWVADLAHRHWEDRRTMPRGAKAGLLKESGIVIGAALASAWVSGLFMVSGRGMRAQGFGHYKMNLLAPFDSAGWSALGLHFQTAAGEYEGFNYLGAGVMLLAALALLLFVIKRADHRWTTRNTVLLAMASALTLLAMTHVIGIGGAQLHLPLPAKLVDKLQGLPVQATGRLFWAVYYLIVVAALFALARTLKPMPLRLVLLAMLMLQAIDLYPGLARLRQSNLSRAEATLPTELRSPFWAQAAERYRHVRRLPTKALAPGWEPVAFFAQQHGMGTDMVQVARLDVKPFWQLEQRKRARLFEGDPEPDSLYLLTNDTLDLARAALVDPRDALFRLDGQIVLAPDWGTALPAGAENLRSGDAVRDAGPYQLPYRADFRQGSQARSLLGADGERIDAAQHYIPMHGATLYVPADADTTATLHATFELQALPPMPPSARLNVRMDGREIARAMPDADGRYRVSVDVSPARNPAHFRRLDLHFDLPPASEKQLRKWKVGVAAMEVSAVAP</sequence>
<gene>
    <name evidence="4" type="ORF">IU514_15120</name>
</gene>
<proteinExistence type="predicted"/>
<feature type="domain" description="DUF6311" evidence="3">
    <location>
        <begin position="446"/>
        <end position="550"/>
    </location>
</feature>
<accession>A0ABS0B8M4</accession>
<dbReference type="Proteomes" id="UP001429984">
    <property type="component" value="Unassembled WGS sequence"/>
</dbReference>
<comment type="caution">
    <text evidence="4">The sequence shown here is derived from an EMBL/GenBank/DDBJ whole genome shotgun (WGS) entry which is preliminary data.</text>
</comment>
<evidence type="ECO:0000256" key="1">
    <source>
        <dbReference type="SAM" id="Phobius"/>
    </source>
</evidence>
<feature type="transmembrane region" description="Helical" evidence="1">
    <location>
        <begin position="137"/>
        <end position="154"/>
    </location>
</feature>
<feature type="transmembrane region" description="Helical" evidence="1">
    <location>
        <begin position="111"/>
        <end position="131"/>
    </location>
</feature>
<feature type="domain" description="DUF6311" evidence="2">
    <location>
        <begin position="23"/>
        <end position="419"/>
    </location>
</feature>
<feature type="transmembrane region" description="Helical" evidence="1">
    <location>
        <begin position="186"/>
        <end position="212"/>
    </location>
</feature>
<dbReference type="Pfam" id="PF25853">
    <property type="entry name" value="DUF6311_C"/>
    <property type="match status" value="1"/>
</dbReference>
<keyword evidence="1" id="KW-0812">Transmembrane</keyword>